<dbReference type="InterPro" id="IPR010380">
    <property type="entry name" value="DUF975"/>
</dbReference>
<comment type="caution">
    <text evidence="2">The sequence shown here is derived from an EMBL/GenBank/DDBJ whole genome shotgun (WGS) entry which is preliminary data.</text>
</comment>
<sequence length="250" mass="28163">MWERKELKANAKYVLRTSYWKAFLVSLILAFVGGGINAPDLNFNFGSSDSSFDSQAGLDWGLLAPILALLTGVFIFIILLALAFRIFVGCPLEVGSMKYFKGAAEQDVNLNHLGYAFNGQRYMDIVVAMLWRGFLNFLWYLLLIIPGIVKSYAYSMVPFILANNPNIGYKRAVDLSNQMTRGHKFRIFVLDLSFLGWIFLGLLACGIGVLFVLPYINATKAELYLALRKESLERNLTTEEELRLVPPPLL</sequence>
<feature type="transmembrane region" description="Helical" evidence="1">
    <location>
        <begin position="129"/>
        <end position="149"/>
    </location>
</feature>
<evidence type="ECO:0000313" key="2">
    <source>
        <dbReference type="EMBL" id="REK75030.1"/>
    </source>
</evidence>
<dbReference type="RefSeq" id="WP_116046828.1">
    <property type="nucleotide sequence ID" value="NZ_QUBQ01000002.1"/>
</dbReference>
<organism evidence="2 3">
    <name type="scientific">Paenibacillus paeoniae</name>
    <dbReference type="NCBI Taxonomy" id="2292705"/>
    <lineage>
        <taxon>Bacteria</taxon>
        <taxon>Bacillati</taxon>
        <taxon>Bacillota</taxon>
        <taxon>Bacilli</taxon>
        <taxon>Bacillales</taxon>
        <taxon>Paenibacillaceae</taxon>
        <taxon>Paenibacillus</taxon>
    </lineage>
</organism>
<dbReference type="PANTHER" id="PTHR40076:SF1">
    <property type="entry name" value="MEMBRANE PROTEIN"/>
    <property type="match status" value="1"/>
</dbReference>
<keyword evidence="1" id="KW-1133">Transmembrane helix</keyword>
<dbReference type="Proteomes" id="UP000261905">
    <property type="component" value="Unassembled WGS sequence"/>
</dbReference>
<feature type="transmembrane region" description="Helical" evidence="1">
    <location>
        <begin position="194"/>
        <end position="216"/>
    </location>
</feature>
<keyword evidence="1" id="KW-0812">Transmembrane</keyword>
<reference evidence="2 3" key="1">
    <citation type="submission" date="2018-08" db="EMBL/GenBank/DDBJ databases">
        <title>Paenibacillus sp. M4BSY-1, whole genome shotgun sequence.</title>
        <authorList>
            <person name="Tuo L."/>
        </authorList>
    </citation>
    <scope>NUCLEOTIDE SEQUENCE [LARGE SCALE GENOMIC DNA]</scope>
    <source>
        <strain evidence="2 3">M4BSY-1</strain>
    </source>
</reference>
<protein>
    <submittedName>
        <fullName evidence="2">DUF975 family protein</fullName>
    </submittedName>
</protein>
<proteinExistence type="predicted"/>
<feature type="transmembrane region" description="Helical" evidence="1">
    <location>
        <begin position="20"/>
        <end position="38"/>
    </location>
</feature>
<accession>A0A371PI24</accession>
<keyword evidence="1" id="KW-0472">Membrane</keyword>
<evidence type="ECO:0000256" key="1">
    <source>
        <dbReference type="SAM" id="Phobius"/>
    </source>
</evidence>
<keyword evidence="3" id="KW-1185">Reference proteome</keyword>
<dbReference type="OrthoDB" id="9784844at2"/>
<dbReference type="AlphaFoldDB" id="A0A371PI24"/>
<dbReference type="Pfam" id="PF06161">
    <property type="entry name" value="DUF975"/>
    <property type="match status" value="1"/>
</dbReference>
<gene>
    <name evidence="2" type="ORF">DX130_15450</name>
</gene>
<name>A0A371PI24_9BACL</name>
<feature type="transmembrane region" description="Helical" evidence="1">
    <location>
        <begin position="62"/>
        <end position="88"/>
    </location>
</feature>
<evidence type="ECO:0000313" key="3">
    <source>
        <dbReference type="Proteomes" id="UP000261905"/>
    </source>
</evidence>
<dbReference type="EMBL" id="QUBQ01000002">
    <property type="protein sequence ID" value="REK75030.1"/>
    <property type="molecule type" value="Genomic_DNA"/>
</dbReference>
<dbReference type="PANTHER" id="PTHR40076">
    <property type="entry name" value="MEMBRANE PROTEIN-RELATED"/>
    <property type="match status" value="1"/>
</dbReference>